<dbReference type="InterPro" id="IPR053137">
    <property type="entry name" value="NLR-like"/>
</dbReference>
<comment type="caution">
    <text evidence="2">The sequence shown here is derived from an EMBL/GenBank/DDBJ whole genome shotgun (WGS) entry which is preliminary data.</text>
</comment>
<proteinExistence type="predicted"/>
<sequence length="1235" mass="138638">MTEEQDEALKSWRDASNKDEVRPKYESLCRCLFGPGVRVPDPTWDYFIPQYAVNISLDELGQRNIAYASRNQTSQDFGSAYSSRDQILNMLLPLGNGGNSDRTWLFHLAEKLLRDAKLDTLSDQALQKVANTLPQLTVHQFLIERRTRPVPQTPAECALIFKPTHPHVKTEQESIDKLWKQSDNKDNTNETVGGELGTSWAQGVEERNMSWERLHCYVGLLGFSDQFVVVVLGMEVLQPGGCQLNIYIRIYITGRRWPATSLHNITLDTKAYRTAALTSHAYSWLLFNIKREAVMLRDEPDIMKSIRSKILWSLSSSHKPGWESSSPAFRVGFQVAWNPVDYFSRQYEAAPRDIPRSALTLTGSFTNAQSTTCLEYMQQIWPSSGKQMVALLANVLSSPGQWYDCELLDRTSITARISAAELHVMVYGIEDSIAEVGEQIAWVAAALRLPPGDLGIFGCMPFIQNAPSNEQQCADSGFNYSTADTIVWHLMYNDEGKHISYLDAQKFDTSETILSEDVLVSRHVVGWCQEAEFYTGTAKADYPVQKPLLIPTTADCLLNGLKVPPGTIMIPRHVFNKAHKDKPPYMPKTSMLHREKLNYLKDKHVVLWDVGDERSWLVNGVSAWLHLLRANLKRQFEDDDSHQPELISPMNPYKARSSLDFSMNSENMNLILLEDEHQGSTRFRTIRDVSDRLFETLDRLLAYQAEAVRKRERASRKSLSGWAFRDLAKELELEAFAITVPDIGKTWIDFARAISAVTLFGRGFGELILPRSPCKPWAKLPTGQFYLATSGLVLNRIIDNIGSSPGHIWRLGSNVVWHNPSGSCKCDGGRRDHSDVVQILLPEDVSKDEQYVTDLTNIEDDSAVIFGYNSEQPWVWQDFGNPTRGSRLLLPERHKHPVSVCGSELEPEPDISRTNTVPLSTYTVGIVCALPKEGTAMKEMFNEIHSQNGNYVLGCIGKHNVALVYLSGQYGTTTVATAVKELGNHFRSITFGLLVGIAGGCPSEENDIRLGDVVVSSPTGAHPGVIQYDLGKRFTNGEIVRTGALKLPPCHVLGTVASLVEDRRAYTRFKDLIKSVATRKTEYQYPGQEEDVWKSAPCKQCEMECMDPDTHMTKRIPRDSDTPKIHRGLIGSGNMVIRDERERDRLRNEYGILCVDMEAAGVMHNTVEIPFIVVRGISDYADSHKTDLWHDYAAITAAAFARVLLERVGAMGKLDTCGPLGRWGTTNGGHKFRDV</sequence>
<dbReference type="Pfam" id="PF01048">
    <property type="entry name" value="PNP_UDP_1"/>
    <property type="match status" value="1"/>
</dbReference>
<keyword evidence="3" id="KW-1185">Reference proteome</keyword>
<evidence type="ECO:0000259" key="1">
    <source>
        <dbReference type="Pfam" id="PF01048"/>
    </source>
</evidence>
<accession>A0A9W8NIB7</accession>
<evidence type="ECO:0000313" key="3">
    <source>
        <dbReference type="Proteomes" id="UP001148614"/>
    </source>
</evidence>
<dbReference type="GO" id="GO:0009116">
    <property type="term" value="P:nucleoside metabolic process"/>
    <property type="evidence" value="ECO:0007669"/>
    <property type="project" value="InterPro"/>
</dbReference>
<gene>
    <name evidence="2" type="ORF">NPX13_g3388</name>
</gene>
<dbReference type="InterPro" id="IPR000845">
    <property type="entry name" value="Nucleoside_phosphorylase_d"/>
</dbReference>
<dbReference type="VEuPathDB" id="FungiDB:F4678DRAFT_252391"/>
<dbReference type="PANTHER" id="PTHR46082:SF11">
    <property type="entry name" value="AAA+ ATPASE DOMAIN-CONTAINING PROTEIN-RELATED"/>
    <property type="match status" value="1"/>
</dbReference>
<evidence type="ECO:0000313" key="2">
    <source>
        <dbReference type="EMBL" id="KAJ3577176.1"/>
    </source>
</evidence>
<dbReference type="PANTHER" id="PTHR46082">
    <property type="entry name" value="ATP/GTP-BINDING PROTEIN-RELATED"/>
    <property type="match status" value="1"/>
</dbReference>
<feature type="domain" description="Nucleoside phosphorylase" evidence="1">
    <location>
        <begin position="923"/>
        <end position="1204"/>
    </location>
</feature>
<dbReference type="AlphaFoldDB" id="A0A9W8NIB7"/>
<dbReference type="EMBL" id="JANPWZ010000417">
    <property type="protein sequence ID" value="KAJ3577176.1"/>
    <property type="molecule type" value="Genomic_DNA"/>
</dbReference>
<dbReference type="InterPro" id="IPR035994">
    <property type="entry name" value="Nucleoside_phosphorylase_sf"/>
</dbReference>
<reference evidence="2" key="1">
    <citation type="submission" date="2022-07" db="EMBL/GenBank/DDBJ databases">
        <title>Genome Sequence of Xylaria arbuscula.</title>
        <authorList>
            <person name="Buettner E."/>
        </authorList>
    </citation>
    <scope>NUCLEOTIDE SEQUENCE</scope>
    <source>
        <strain evidence="2">VT107</strain>
    </source>
</reference>
<dbReference type="SUPFAM" id="SSF53167">
    <property type="entry name" value="Purine and uridine phosphorylases"/>
    <property type="match status" value="1"/>
</dbReference>
<protein>
    <recommendedName>
        <fullName evidence="1">Nucleoside phosphorylase domain-containing protein</fullName>
    </recommendedName>
</protein>
<name>A0A9W8NIB7_9PEZI</name>
<dbReference type="Gene3D" id="3.40.50.1580">
    <property type="entry name" value="Nucleoside phosphorylase domain"/>
    <property type="match status" value="1"/>
</dbReference>
<dbReference type="GO" id="GO:0003824">
    <property type="term" value="F:catalytic activity"/>
    <property type="evidence" value="ECO:0007669"/>
    <property type="project" value="InterPro"/>
</dbReference>
<organism evidence="2 3">
    <name type="scientific">Xylaria arbuscula</name>
    <dbReference type="NCBI Taxonomy" id="114810"/>
    <lineage>
        <taxon>Eukaryota</taxon>
        <taxon>Fungi</taxon>
        <taxon>Dikarya</taxon>
        <taxon>Ascomycota</taxon>
        <taxon>Pezizomycotina</taxon>
        <taxon>Sordariomycetes</taxon>
        <taxon>Xylariomycetidae</taxon>
        <taxon>Xylariales</taxon>
        <taxon>Xylariaceae</taxon>
        <taxon>Xylaria</taxon>
    </lineage>
</organism>
<dbReference type="Proteomes" id="UP001148614">
    <property type="component" value="Unassembled WGS sequence"/>
</dbReference>